<gene>
    <name evidence="2" type="ORF">ETP66_08195</name>
</gene>
<dbReference type="RefSeq" id="WP_130842148.1">
    <property type="nucleotide sequence ID" value="NZ_SIJL01000009.1"/>
</dbReference>
<keyword evidence="3" id="KW-1185">Reference proteome</keyword>
<protein>
    <recommendedName>
        <fullName evidence="4">Lipoprotein</fullName>
    </recommendedName>
</protein>
<dbReference type="OrthoDB" id="31692at2"/>
<feature type="chain" id="PRO_5020658695" description="Lipoprotein" evidence="1">
    <location>
        <begin position="24"/>
        <end position="426"/>
    </location>
</feature>
<reference evidence="2 3" key="1">
    <citation type="submission" date="2019-02" db="EMBL/GenBank/DDBJ databases">
        <title>Thermus sp. a novel from hot spring.</title>
        <authorList>
            <person name="Zhao Z."/>
        </authorList>
    </citation>
    <scope>NUCLEOTIDE SEQUENCE [LARGE SCALE GENOMIC DNA]</scope>
    <source>
        <strain evidence="2 3">CFH 72773T</strain>
    </source>
</reference>
<dbReference type="AlphaFoldDB" id="A0A4Q9B4S1"/>
<organism evidence="2 3">
    <name type="scientific">Thermus thermamylovorans</name>
    <dbReference type="NCBI Taxonomy" id="2509362"/>
    <lineage>
        <taxon>Bacteria</taxon>
        <taxon>Thermotogati</taxon>
        <taxon>Deinococcota</taxon>
        <taxon>Deinococci</taxon>
        <taxon>Thermales</taxon>
        <taxon>Thermaceae</taxon>
        <taxon>Thermus</taxon>
    </lineage>
</organism>
<feature type="signal peptide" evidence="1">
    <location>
        <begin position="1"/>
        <end position="23"/>
    </location>
</feature>
<sequence length="426" mass="45634">MRKPAKALLTITLAVLSALILSACSDPSGGSIRTEEVMVRLQDPKGAHLTTYYRVENGAWQPVLFQGTQASLSLPQRAAVYELATRCEGGYYYPAELQFFKARADQIRQVNIVCSFEDTRWVSTTFDIQLPDQIGGVRVRDGDTVAVSLRTGYVSGLSARLVGDMPEGRQDVLVSVFRTSINGLEPIGAKLINVHITNGARIAVDNQGWRPMEPRLVSAALPSGFTGSAAVTFFKDGMKVPTLVGMSQLGGPSTHGRYGILSGMGGIYLGLVSAGNADPSSALSNLMVYKDTSGTDWSAALPQPWGANQFIPTGTSFTLAYPGAQAFSLDLSGLAQDRRSGLPLRVRSIVYAMGSPTQYVLPNLESQLGYAWLTGTTVQYEVVAGVRGVDNPIFTRVGESWTSISEATFRNTDVALARLSGGYSVP</sequence>
<accession>A0A4Q9B4S1</accession>
<proteinExistence type="predicted"/>
<dbReference type="PROSITE" id="PS51257">
    <property type="entry name" value="PROKAR_LIPOPROTEIN"/>
    <property type="match status" value="1"/>
</dbReference>
<comment type="caution">
    <text evidence="2">The sequence shown here is derived from an EMBL/GenBank/DDBJ whole genome shotgun (WGS) entry which is preliminary data.</text>
</comment>
<evidence type="ECO:0000313" key="2">
    <source>
        <dbReference type="EMBL" id="TBH20113.1"/>
    </source>
</evidence>
<name>A0A4Q9B4S1_9DEIN</name>
<dbReference type="EMBL" id="SIJL01000009">
    <property type="protein sequence ID" value="TBH20113.1"/>
    <property type="molecule type" value="Genomic_DNA"/>
</dbReference>
<evidence type="ECO:0000256" key="1">
    <source>
        <dbReference type="SAM" id="SignalP"/>
    </source>
</evidence>
<dbReference type="Proteomes" id="UP000292858">
    <property type="component" value="Unassembled WGS sequence"/>
</dbReference>
<keyword evidence="1" id="KW-0732">Signal</keyword>
<evidence type="ECO:0008006" key="4">
    <source>
        <dbReference type="Google" id="ProtNLM"/>
    </source>
</evidence>
<evidence type="ECO:0000313" key="3">
    <source>
        <dbReference type="Proteomes" id="UP000292858"/>
    </source>
</evidence>